<protein>
    <submittedName>
        <fullName evidence="2">Uncharacterized protein</fullName>
    </submittedName>
</protein>
<name>A0A834FT15_RHOSS</name>
<feature type="region of interest" description="Disordered" evidence="1">
    <location>
        <begin position="78"/>
        <end position="151"/>
    </location>
</feature>
<feature type="compositionally biased region" description="Low complexity" evidence="1">
    <location>
        <begin position="93"/>
        <end position="108"/>
    </location>
</feature>
<evidence type="ECO:0000313" key="2">
    <source>
        <dbReference type="EMBL" id="KAF7112271.1"/>
    </source>
</evidence>
<evidence type="ECO:0000256" key="1">
    <source>
        <dbReference type="SAM" id="MobiDB-lite"/>
    </source>
</evidence>
<gene>
    <name evidence="2" type="ORF">RHSIM_RhsimUnG0246200</name>
</gene>
<dbReference type="OrthoDB" id="542917at2759"/>
<keyword evidence="3" id="KW-1185">Reference proteome</keyword>
<evidence type="ECO:0000313" key="3">
    <source>
        <dbReference type="Proteomes" id="UP000626092"/>
    </source>
</evidence>
<proteinExistence type="predicted"/>
<reference evidence="2" key="1">
    <citation type="submission" date="2019-11" db="EMBL/GenBank/DDBJ databases">
        <authorList>
            <person name="Liu Y."/>
            <person name="Hou J."/>
            <person name="Li T.-Q."/>
            <person name="Guan C.-H."/>
            <person name="Wu X."/>
            <person name="Wu H.-Z."/>
            <person name="Ling F."/>
            <person name="Zhang R."/>
            <person name="Shi X.-G."/>
            <person name="Ren J.-P."/>
            <person name="Chen E.-F."/>
            <person name="Sun J.-M."/>
        </authorList>
    </citation>
    <scope>NUCLEOTIDE SEQUENCE</scope>
    <source>
        <strain evidence="2">Adult_tree_wgs_1</strain>
        <tissue evidence="2">Leaves</tissue>
    </source>
</reference>
<comment type="caution">
    <text evidence="2">The sequence shown here is derived from an EMBL/GenBank/DDBJ whole genome shotgun (WGS) entry which is preliminary data.</text>
</comment>
<dbReference type="EMBL" id="WJXA01000546">
    <property type="protein sequence ID" value="KAF7112271.1"/>
    <property type="molecule type" value="Genomic_DNA"/>
</dbReference>
<sequence length="195" mass="21225">MVGIPHSLYQYPNQNICWRHHQFLSPMNFATPPLTPQTTVKPFVPATPPVLRNVEQYQQPTLGSQLYPVLAPTPSGGFMPVTSAGVQRPGMGPTQPSSPTQPAQVQPAISPASPPPTLFNETSEALGGSRANPGKKREIEDNSRPCLPSLTVGTSPKMPLKACSALPVFGKCDWDECNFWLATLKRIIKTRQSVR</sequence>
<dbReference type="Proteomes" id="UP000626092">
    <property type="component" value="Unassembled WGS sequence"/>
</dbReference>
<accession>A0A834FT15</accession>
<dbReference type="AlphaFoldDB" id="A0A834FT15"/>
<organism evidence="2 3">
    <name type="scientific">Rhododendron simsii</name>
    <name type="common">Sims's rhododendron</name>
    <dbReference type="NCBI Taxonomy" id="118357"/>
    <lineage>
        <taxon>Eukaryota</taxon>
        <taxon>Viridiplantae</taxon>
        <taxon>Streptophyta</taxon>
        <taxon>Embryophyta</taxon>
        <taxon>Tracheophyta</taxon>
        <taxon>Spermatophyta</taxon>
        <taxon>Magnoliopsida</taxon>
        <taxon>eudicotyledons</taxon>
        <taxon>Gunneridae</taxon>
        <taxon>Pentapetalae</taxon>
        <taxon>asterids</taxon>
        <taxon>Ericales</taxon>
        <taxon>Ericaceae</taxon>
        <taxon>Ericoideae</taxon>
        <taxon>Rhodoreae</taxon>
        <taxon>Rhododendron</taxon>
    </lineage>
</organism>